<reference evidence="1" key="1">
    <citation type="submission" date="2023-06" db="EMBL/GenBank/DDBJ databases">
        <authorList>
            <person name="Kurt Z."/>
        </authorList>
    </citation>
    <scope>NUCLEOTIDE SEQUENCE</scope>
</reference>
<dbReference type="AlphaFoldDB" id="A0AA86V3Q6"/>
<protein>
    <submittedName>
        <fullName evidence="1">Uncharacterized protein</fullName>
    </submittedName>
</protein>
<organism evidence="1">
    <name type="scientific">Hexamita inflata</name>
    <dbReference type="NCBI Taxonomy" id="28002"/>
    <lineage>
        <taxon>Eukaryota</taxon>
        <taxon>Metamonada</taxon>
        <taxon>Diplomonadida</taxon>
        <taxon>Hexamitidae</taxon>
        <taxon>Hexamitinae</taxon>
        <taxon>Hexamita</taxon>
    </lineage>
</organism>
<evidence type="ECO:0000313" key="1">
    <source>
        <dbReference type="EMBL" id="CAI9955978.1"/>
    </source>
</evidence>
<gene>
    <name evidence="2" type="ORF">HINF_LOCUS40071</name>
    <name evidence="1" type="ORF">HINF_LOCUS43623</name>
</gene>
<comment type="caution">
    <text evidence="1">The sequence shown here is derived from an EMBL/GenBank/DDBJ whole genome shotgun (WGS) entry which is preliminary data.</text>
</comment>
<evidence type="ECO:0000313" key="2">
    <source>
        <dbReference type="EMBL" id="CAL6043435.1"/>
    </source>
</evidence>
<keyword evidence="3" id="KW-1185">Reference proteome</keyword>
<dbReference type="EMBL" id="CAXDID020000157">
    <property type="protein sequence ID" value="CAL6043435.1"/>
    <property type="molecule type" value="Genomic_DNA"/>
</dbReference>
<proteinExistence type="predicted"/>
<sequence>MSFDNAWLEQDIVHCAKVLDLIKNGEKIALISLDSLVCEFWFGKVRMHSQMDNSIDRAKQVIADQFLIDYLSTSLDIDIEPNKVRDHHTQQIQIHNKISIGEMRELDDLAETMMQLIQHKYPTDKNIDPAEIAKFEKVKKFWNEIQKCVPKELYWKKIDEIVVRQVNYRPCNEAQGISGRLFQKDIKEVDYSGLKPGGKKDKK</sequence>
<accession>A0AA86V3Q6</accession>
<name>A0AA86V3Q6_9EUKA</name>
<reference evidence="2 3" key="2">
    <citation type="submission" date="2024-07" db="EMBL/GenBank/DDBJ databases">
        <authorList>
            <person name="Akdeniz Z."/>
        </authorList>
    </citation>
    <scope>NUCLEOTIDE SEQUENCE [LARGE SCALE GENOMIC DNA]</scope>
</reference>
<dbReference type="Proteomes" id="UP001642409">
    <property type="component" value="Unassembled WGS sequence"/>
</dbReference>
<evidence type="ECO:0000313" key="3">
    <source>
        <dbReference type="Proteomes" id="UP001642409"/>
    </source>
</evidence>
<dbReference type="EMBL" id="CATOUU010000869">
    <property type="protein sequence ID" value="CAI9955978.1"/>
    <property type="molecule type" value="Genomic_DNA"/>
</dbReference>